<evidence type="ECO:0000256" key="1">
    <source>
        <dbReference type="SAM" id="MobiDB-lite"/>
    </source>
</evidence>
<organism evidence="3 4">
    <name type="scientific">Pleuronectes platessa</name>
    <name type="common">European plaice</name>
    <dbReference type="NCBI Taxonomy" id="8262"/>
    <lineage>
        <taxon>Eukaryota</taxon>
        <taxon>Metazoa</taxon>
        <taxon>Chordata</taxon>
        <taxon>Craniata</taxon>
        <taxon>Vertebrata</taxon>
        <taxon>Euteleostomi</taxon>
        <taxon>Actinopterygii</taxon>
        <taxon>Neopterygii</taxon>
        <taxon>Teleostei</taxon>
        <taxon>Neoteleostei</taxon>
        <taxon>Acanthomorphata</taxon>
        <taxon>Carangaria</taxon>
        <taxon>Pleuronectiformes</taxon>
        <taxon>Pleuronectoidei</taxon>
        <taxon>Pleuronectidae</taxon>
        <taxon>Pleuronectes</taxon>
    </lineage>
</organism>
<dbReference type="Proteomes" id="UP001153269">
    <property type="component" value="Unassembled WGS sequence"/>
</dbReference>
<sequence length="129" mass="14137">MHITHGPVLLCNFACVCVRGLPADEEVELHTHTPISACSDSSEPRLHHPSSRACNAGDNLQDDADFRVLKDGQGAASTDPVHPRRLHQWNQPSGLRCHHGRLLLLPPPPPPPLLGSHPTPCSWTPQRPR</sequence>
<evidence type="ECO:0000313" key="4">
    <source>
        <dbReference type="Proteomes" id="UP001153269"/>
    </source>
</evidence>
<evidence type="ECO:0000313" key="3">
    <source>
        <dbReference type="EMBL" id="CAB1419547.1"/>
    </source>
</evidence>
<proteinExistence type="predicted"/>
<keyword evidence="4" id="KW-1185">Reference proteome</keyword>
<dbReference type="EMBL" id="CADEAL010000396">
    <property type="protein sequence ID" value="CAB1419547.1"/>
    <property type="molecule type" value="Genomic_DNA"/>
</dbReference>
<feature type="chain" id="PRO_5040171883" evidence="2">
    <location>
        <begin position="21"/>
        <end position="129"/>
    </location>
</feature>
<comment type="caution">
    <text evidence="3">The sequence shown here is derived from an EMBL/GenBank/DDBJ whole genome shotgun (WGS) entry which is preliminary data.</text>
</comment>
<gene>
    <name evidence="3" type="ORF">PLEPLA_LOCUS7395</name>
</gene>
<feature type="compositionally biased region" description="Polar residues" evidence="1">
    <location>
        <begin position="119"/>
        <end position="129"/>
    </location>
</feature>
<name>A0A9N7TVM9_PLEPL</name>
<keyword evidence="2" id="KW-0732">Signal</keyword>
<feature type="region of interest" description="Disordered" evidence="1">
    <location>
        <begin position="106"/>
        <end position="129"/>
    </location>
</feature>
<dbReference type="AlphaFoldDB" id="A0A9N7TVM9"/>
<feature type="region of interest" description="Disordered" evidence="1">
    <location>
        <begin position="35"/>
        <end position="59"/>
    </location>
</feature>
<feature type="signal peptide" evidence="2">
    <location>
        <begin position="1"/>
        <end position="20"/>
    </location>
</feature>
<reference evidence="3" key="1">
    <citation type="submission" date="2020-03" db="EMBL/GenBank/DDBJ databases">
        <authorList>
            <person name="Weist P."/>
        </authorList>
    </citation>
    <scope>NUCLEOTIDE SEQUENCE</scope>
</reference>
<accession>A0A9N7TVM9</accession>
<protein>
    <submittedName>
        <fullName evidence="3">Uncharacterized protein</fullName>
    </submittedName>
</protein>
<evidence type="ECO:0000256" key="2">
    <source>
        <dbReference type="SAM" id="SignalP"/>
    </source>
</evidence>